<proteinExistence type="predicted"/>
<dbReference type="Proteomes" id="UP000824881">
    <property type="component" value="Unassembled WGS sequence"/>
</dbReference>
<protein>
    <submittedName>
        <fullName evidence="1">Uncharacterized protein</fullName>
    </submittedName>
</protein>
<evidence type="ECO:0000313" key="1">
    <source>
        <dbReference type="EMBL" id="KAG9220663.1"/>
    </source>
</evidence>
<name>A0ACB7IT19_PLECO</name>
<gene>
    <name evidence="1" type="ORF">CCMSSC00406_0003762</name>
</gene>
<accession>A0ACB7IT19</accession>
<comment type="caution">
    <text evidence="1">The sequence shown here is derived from an EMBL/GenBank/DDBJ whole genome shotgun (WGS) entry which is preliminary data.</text>
</comment>
<reference evidence="1 2" key="1">
    <citation type="journal article" date="2021" name="Appl. Environ. Microbiol.">
        <title>Genetic linkage and physical mapping for an oyster mushroom Pleurotus cornucopiae and QTL analysis for the trait cap color.</title>
        <authorList>
            <person name="Zhang Y."/>
            <person name="Gao W."/>
            <person name="Sonnenberg A."/>
            <person name="Chen Q."/>
            <person name="Zhang J."/>
            <person name="Huang C."/>
        </authorList>
    </citation>
    <scope>NUCLEOTIDE SEQUENCE [LARGE SCALE GENOMIC DNA]</scope>
    <source>
        <strain evidence="1">CCMSSC00406</strain>
    </source>
</reference>
<organism evidence="1 2">
    <name type="scientific">Pleurotus cornucopiae</name>
    <name type="common">Cornucopia mushroom</name>
    <dbReference type="NCBI Taxonomy" id="5321"/>
    <lineage>
        <taxon>Eukaryota</taxon>
        <taxon>Fungi</taxon>
        <taxon>Dikarya</taxon>
        <taxon>Basidiomycota</taxon>
        <taxon>Agaricomycotina</taxon>
        <taxon>Agaricomycetes</taxon>
        <taxon>Agaricomycetidae</taxon>
        <taxon>Agaricales</taxon>
        <taxon>Pleurotineae</taxon>
        <taxon>Pleurotaceae</taxon>
        <taxon>Pleurotus</taxon>
    </lineage>
</organism>
<evidence type="ECO:0000313" key="2">
    <source>
        <dbReference type="Proteomes" id="UP000824881"/>
    </source>
</evidence>
<dbReference type="EMBL" id="WQMT02000007">
    <property type="protein sequence ID" value="KAG9220663.1"/>
    <property type="molecule type" value="Genomic_DNA"/>
</dbReference>
<keyword evidence="2" id="KW-1185">Reference proteome</keyword>
<sequence>MPFFPNATNFTVEKTTMNDIAGNYTEDNNTTNNTTTDSNNTKTETLTNSHNNSSQRIAGPGKQGRALAKMQILSAPFSWLRRIFKPRAATLQEDSGATSVLNKELEQILESTTYSTTRKAVRQELQPFLKLFDRYLYHSVNGYSLDLTKITPPSEHQLVRYESICNAEDVNASLSKLAVLKVEASSDLVVLGGQDGGSFLDLTMQQISNLSSTYDVDIPLILLKSLDSLGSSQQPANIVTIMQLKYPKIFKDAESPYRVLKSASGGFDWCPAGNGDIYNAITRSGMLDQLLSQGKEILFVSNLDNLGATVDPQILQHMVATETEFMLEVVEKRRGQAKSDILVSCAGQLTLLMEDHVPPDRFDDFQFAQGFKYGNTGSLWINLPSLKRAMEQDSLHLDVVANTTVTSDNRTIIQLETSAESGIQYFKKALSVHVPSHRFLPVRTCSDLLLVKSNVFSLQHGRLCLNEAKVFNDLPVIKLGDRFHQASDLLKRFKDIPNLVDLDHLTVVGDVHFGKGIVLRGTVIVIAQNGHQLYVPDNSIIENRALTSARSSPMPYAQLPVPRRSADVPYSFYQTLVPLFTLFFEVTGQDRCQNTSIPHCLRRYKAYINDRHLFPHFKPFRLAFALALAITMPFFKDASDFAIKDATMNDIAGNYEENNTTKNNTITDSHNTTTETITDSHNDYSRSIVSGPSKRGSGMRS</sequence>